<organism evidence="4">
    <name type="scientific">Drosophila willistoni</name>
    <name type="common">Fruit fly</name>
    <dbReference type="NCBI Taxonomy" id="7260"/>
    <lineage>
        <taxon>Eukaryota</taxon>
        <taxon>Metazoa</taxon>
        <taxon>Ecdysozoa</taxon>
        <taxon>Arthropoda</taxon>
        <taxon>Hexapoda</taxon>
        <taxon>Insecta</taxon>
        <taxon>Pterygota</taxon>
        <taxon>Neoptera</taxon>
        <taxon>Endopterygota</taxon>
        <taxon>Diptera</taxon>
        <taxon>Brachycera</taxon>
        <taxon>Muscomorpha</taxon>
        <taxon>Ephydroidea</taxon>
        <taxon>Drosophilidae</taxon>
        <taxon>Drosophila</taxon>
        <taxon>Sophophora</taxon>
    </lineage>
</organism>
<evidence type="ECO:0000256" key="1">
    <source>
        <dbReference type="SAM" id="Coils"/>
    </source>
</evidence>
<dbReference type="eggNOG" id="ENOG502T97R">
    <property type="taxonomic scope" value="Eukaryota"/>
</dbReference>
<dbReference type="PhylomeDB" id="B4N504"/>
<protein>
    <submittedName>
        <fullName evidence="3">GK20411</fullName>
    </submittedName>
</protein>
<reference evidence="3 4" key="1">
    <citation type="journal article" date="2007" name="Nature">
        <title>Evolution of genes and genomes on the Drosophila phylogeny.</title>
        <authorList>
            <consortium name="Drosophila 12 Genomes Consortium"/>
            <person name="Clark A.G."/>
            <person name="Eisen M.B."/>
            <person name="Smith D.R."/>
            <person name="Bergman C.M."/>
            <person name="Oliver B."/>
            <person name="Markow T.A."/>
            <person name="Kaufman T.C."/>
            <person name="Kellis M."/>
            <person name="Gelbart W."/>
            <person name="Iyer V.N."/>
            <person name="Pollard D.A."/>
            <person name="Sackton T.B."/>
            <person name="Larracuente A.M."/>
            <person name="Singh N.D."/>
            <person name="Abad J.P."/>
            <person name="Abt D.N."/>
            <person name="Adryan B."/>
            <person name="Aguade M."/>
            <person name="Akashi H."/>
            <person name="Anderson W.W."/>
            <person name="Aquadro C.F."/>
            <person name="Ardell D.H."/>
            <person name="Arguello R."/>
            <person name="Artieri C.G."/>
            <person name="Barbash D.A."/>
            <person name="Barker D."/>
            <person name="Barsanti P."/>
            <person name="Batterham P."/>
            <person name="Batzoglou S."/>
            <person name="Begun D."/>
            <person name="Bhutkar A."/>
            <person name="Blanco E."/>
            <person name="Bosak S.A."/>
            <person name="Bradley R.K."/>
            <person name="Brand A.D."/>
            <person name="Brent M.R."/>
            <person name="Brooks A.N."/>
            <person name="Brown R.H."/>
            <person name="Butlin R.K."/>
            <person name="Caggese C."/>
            <person name="Calvi B.R."/>
            <person name="Bernardo de Carvalho A."/>
            <person name="Caspi A."/>
            <person name="Castrezana S."/>
            <person name="Celniker S.E."/>
            <person name="Chang J.L."/>
            <person name="Chapple C."/>
            <person name="Chatterji S."/>
            <person name="Chinwalla A."/>
            <person name="Civetta A."/>
            <person name="Clifton S.W."/>
            <person name="Comeron J.M."/>
            <person name="Costello J.C."/>
            <person name="Coyne J.A."/>
            <person name="Daub J."/>
            <person name="David R.G."/>
            <person name="Delcher A.L."/>
            <person name="Delehaunty K."/>
            <person name="Do C.B."/>
            <person name="Ebling H."/>
            <person name="Edwards K."/>
            <person name="Eickbush T."/>
            <person name="Evans J.D."/>
            <person name="Filipski A."/>
            <person name="Findeiss S."/>
            <person name="Freyhult E."/>
            <person name="Fulton L."/>
            <person name="Fulton R."/>
            <person name="Garcia A.C."/>
            <person name="Gardiner A."/>
            <person name="Garfield D.A."/>
            <person name="Garvin B.E."/>
            <person name="Gibson G."/>
            <person name="Gilbert D."/>
            <person name="Gnerre S."/>
            <person name="Godfrey J."/>
            <person name="Good R."/>
            <person name="Gotea V."/>
            <person name="Gravely B."/>
            <person name="Greenberg A.J."/>
            <person name="Griffiths-Jones S."/>
            <person name="Gross S."/>
            <person name="Guigo R."/>
            <person name="Gustafson E.A."/>
            <person name="Haerty W."/>
            <person name="Hahn M.W."/>
            <person name="Halligan D.L."/>
            <person name="Halpern A.L."/>
            <person name="Halter G.M."/>
            <person name="Han M.V."/>
            <person name="Heger A."/>
            <person name="Hillier L."/>
            <person name="Hinrichs A.S."/>
            <person name="Holmes I."/>
            <person name="Hoskins R.A."/>
            <person name="Hubisz M.J."/>
            <person name="Hultmark D."/>
            <person name="Huntley M.A."/>
            <person name="Jaffe D.B."/>
            <person name="Jagadeeshan S."/>
            <person name="Jeck W.R."/>
            <person name="Johnson J."/>
            <person name="Jones C.D."/>
            <person name="Jordan W.C."/>
            <person name="Karpen G.H."/>
            <person name="Kataoka E."/>
            <person name="Keightley P.D."/>
            <person name="Kheradpour P."/>
            <person name="Kirkness E.F."/>
            <person name="Koerich L.B."/>
            <person name="Kristiansen K."/>
            <person name="Kudrna D."/>
            <person name="Kulathinal R.J."/>
            <person name="Kumar S."/>
            <person name="Kwok R."/>
            <person name="Lander E."/>
            <person name="Langley C.H."/>
            <person name="Lapoint R."/>
            <person name="Lazzaro B.P."/>
            <person name="Lee S.J."/>
            <person name="Levesque L."/>
            <person name="Li R."/>
            <person name="Lin C.F."/>
            <person name="Lin M.F."/>
            <person name="Lindblad-Toh K."/>
            <person name="Llopart A."/>
            <person name="Long M."/>
            <person name="Low L."/>
            <person name="Lozovsky E."/>
            <person name="Lu J."/>
            <person name="Luo M."/>
            <person name="Machado C.A."/>
            <person name="Makalowski W."/>
            <person name="Marzo M."/>
            <person name="Matsuda M."/>
            <person name="Matzkin L."/>
            <person name="McAllister B."/>
            <person name="McBride C.S."/>
            <person name="McKernan B."/>
            <person name="McKernan K."/>
            <person name="Mendez-Lago M."/>
            <person name="Minx P."/>
            <person name="Mollenhauer M.U."/>
            <person name="Montooth K."/>
            <person name="Mount S.M."/>
            <person name="Mu X."/>
            <person name="Myers E."/>
            <person name="Negre B."/>
            <person name="Newfeld S."/>
            <person name="Nielsen R."/>
            <person name="Noor M.A."/>
            <person name="O'Grady P."/>
            <person name="Pachter L."/>
            <person name="Papaceit M."/>
            <person name="Parisi M.J."/>
            <person name="Parisi M."/>
            <person name="Parts L."/>
            <person name="Pedersen J.S."/>
            <person name="Pesole G."/>
            <person name="Phillippy A.M."/>
            <person name="Ponting C.P."/>
            <person name="Pop M."/>
            <person name="Porcelli D."/>
            <person name="Powell J.R."/>
            <person name="Prohaska S."/>
            <person name="Pruitt K."/>
            <person name="Puig M."/>
            <person name="Quesneville H."/>
            <person name="Ram K.R."/>
            <person name="Rand D."/>
            <person name="Rasmussen M.D."/>
            <person name="Reed L.K."/>
            <person name="Reenan R."/>
            <person name="Reily A."/>
            <person name="Remington K.A."/>
            <person name="Rieger T.T."/>
            <person name="Ritchie M.G."/>
            <person name="Robin C."/>
            <person name="Rogers Y.H."/>
            <person name="Rohde C."/>
            <person name="Rozas J."/>
            <person name="Rubenfield M.J."/>
            <person name="Ruiz A."/>
            <person name="Russo S."/>
            <person name="Salzberg S.L."/>
            <person name="Sanchez-Gracia A."/>
            <person name="Saranga D.J."/>
            <person name="Sato H."/>
            <person name="Schaeffer S.W."/>
            <person name="Schatz M.C."/>
            <person name="Schlenke T."/>
            <person name="Schwartz R."/>
            <person name="Segarra C."/>
            <person name="Singh R.S."/>
            <person name="Sirot L."/>
            <person name="Sirota M."/>
            <person name="Sisneros N.B."/>
            <person name="Smith C.D."/>
            <person name="Smith T.F."/>
            <person name="Spieth J."/>
            <person name="Stage D.E."/>
            <person name="Stark A."/>
            <person name="Stephan W."/>
            <person name="Strausberg R.L."/>
            <person name="Strempel S."/>
            <person name="Sturgill D."/>
            <person name="Sutton G."/>
            <person name="Sutton G.G."/>
            <person name="Tao W."/>
            <person name="Teichmann S."/>
            <person name="Tobari Y.N."/>
            <person name="Tomimura Y."/>
            <person name="Tsolas J.M."/>
            <person name="Valente V.L."/>
            <person name="Venter E."/>
            <person name="Venter J.C."/>
            <person name="Vicario S."/>
            <person name="Vieira F.G."/>
            <person name="Vilella A.J."/>
            <person name="Villasante A."/>
            <person name="Walenz B."/>
            <person name="Wang J."/>
            <person name="Wasserman M."/>
            <person name="Watts T."/>
            <person name="Wilson D."/>
            <person name="Wilson R.K."/>
            <person name="Wing R.A."/>
            <person name="Wolfner M.F."/>
            <person name="Wong A."/>
            <person name="Wong G.K."/>
            <person name="Wu C.I."/>
            <person name="Wu G."/>
            <person name="Yamamoto D."/>
            <person name="Yang H.P."/>
            <person name="Yang S.P."/>
            <person name="Yorke J.A."/>
            <person name="Yoshida K."/>
            <person name="Zdobnov E."/>
            <person name="Zhang P."/>
            <person name="Zhang Y."/>
            <person name="Zimin A.V."/>
            <person name="Baldwin J."/>
            <person name="Abdouelleil A."/>
            <person name="Abdulkadir J."/>
            <person name="Abebe A."/>
            <person name="Abera B."/>
            <person name="Abreu J."/>
            <person name="Acer S.C."/>
            <person name="Aftuck L."/>
            <person name="Alexander A."/>
            <person name="An P."/>
            <person name="Anderson E."/>
            <person name="Anderson S."/>
            <person name="Arachi H."/>
            <person name="Azer M."/>
            <person name="Bachantsang P."/>
            <person name="Barry A."/>
            <person name="Bayul T."/>
            <person name="Berlin A."/>
            <person name="Bessette D."/>
            <person name="Bloom T."/>
            <person name="Blye J."/>
            <person name="Boguslavskiy L."/>
            <person name="Bonnet C."/>
            <person name="Boukhgalter B."/>
            <person name="Bourzgui I."/>
            <person name="Brown A."/>
            <person name="Cahill P."/>
            <person name="Channer S."/>
            <person name="Cheshatsang Y."/>
            <person name="Chuda L."/>
            <person name="Citroen M."/>
            <person name="Collymore A."/>
            <person name="Cooke P."/>
            <person name="Costello M."/>
            <person name="D'Aco K."/>
            <person name="Daza R."/>
            <person name="De Haan G."/>
            <person name="DeGray S."/>
            <person name="DeMaso C."/>
            <person name="Dhargay N."/>
            <person name="Dooley K."/>
            <person name="Dooley E."/>
            <person name="Doricent M."/>
            <person name="Dorje P."/>
            <person name="Dorjee K."/>
            <person name="Dupes A."/>
            <person name="Elong R."/>
            <person name="Falk J."/>
            <person name="Farina A."/>
            <person name="Faro S."/>
            <person name="Ferguson D."/>
            <person name="Fisher S."/>
            <person name="Foley C.D."/>
            <person name="Franke A."/>
            <person name="Friedrich D."/>
            <person name="Gadbois L."/>
            <person name="Gearin G."/>
            <person name="Gearin C.R."/>
            <person name="Giannoukos G."/>
            <person name="Goode T."/>
            <person name="Graham J."/>
            <person name="Grandbois E."/>
            <person name="Grewal S."/>
            <person name="Gyaltsen K."/>
            <person name="Hafez N."/>
            <person name="Hagos B."/>
            <person name="Hall J."/>
            <person name="Henson C."/>
            <person name="Hollinger A."/>
            <person name="Honan T."/>
            <person name="Huard M.D."/>
            <person name="Hughes L."/>
            <person name="Hurhula B."/>
            <person name="Husby M.E."/>
            <person name="Kamat A."/>
            <person name="Kanga B."/>
            <person name="Kashin S."/>
            <person name="Khazanovich D."/>
            <person name="Kisner P."/>
            <person name="Lance K."/>
            <person name="Lara M."/>
            <person name="Lee W."/>
            <person name="Lennon N."/>
            <person name="Letendre F."/>
            <person name="LeVine R."/>
            <person name="Lipovsky A."/>
            <person name="Liu X."/>
            <person name="Liu J."/>
            <person name="Liu S."/>
            <person name="Lokyitsang T."/>
            <person name="Lokyitsang Y."/>
            <person name="Lubonja R."/>
            <person name="Lui A."/>
            <person name="MacDonald P."/>
            <person name="Magnisalis V."/>
            <person name="Maru K."/>
            <person name="Matthews C."/>
            <person name="McCusker W."/>
            <person name="McDonough S."/>
            <person name="Mehta T."/>
            <person name="Meldrim J."/>
            <person name="Meneus L."/>
            <person name="Mihai O."/>
            <person name="Mihalev A."/>
            <person name="Mihova T."/>
            <person name="Mittelman R."/>
            <person name="Mlenga V."/>
            <person name="Montmayeur A."/>
            <person name="Mulrain L."/>
            <person name="Navidi A."/>
            <person name="Naylor J."/>
            <person name="Negash T."/>
            <person name="Nguyen T."/>
            <person name="Nguyen N."/>
            <person name="Nicol R."/>
            <person name="Norbu C."/>
            <person name="Norbu N."/>
            <person name="Novod N."/>
            <person name="O'Neill B."/>
            <person name="Osman S."/>
            <person name="Markiewicz E."/>
            <person name="Oyono O.L."/>
            <person name="Patti C."/>
            <person name="Phunkhang P."/>
            <person name="Pierre F."/>
            <person name="Priest M."/>
            <person name="Raghuraman S."/>
            <person name="Rege F."/>
            <person name="Reyes R."/>
            <person name="Rise C."/>
            <person name="Rogov P."/>
            <person name="Ross K."/>
            <person name="Ryan E."/>
            <person name="Settipalli S."/>
            <person name="Shea T."/>
            <person name="Sherpa N."/>
            <person name="Shi L."/>
            <person name="Shih D."/>
            <person name="Sparrow T."/>
            <person name="Spaulding J."/>
            <person name="Stalker J."/>
            <person name="Stange-Thomann N."/>
            <person name="Stavropoulos S."/>
            <person name="Stone C."/>
            <person name="Strader C."/>
            <person name="Tesfaye S."/>
            <person name="Thomson T."/>
            <person name="Thoulutsang Y."/>
            <person name="Thoulutsang D."/>
            <person name="Topham K."/>
            <person name="Topping I."/>
            <person name="Tsamla T."/>
            <person name="Vassiliev H."/>
            <person name="Vo A."/>
            <person name="Wangchuk T."/>
            <person name="Wangdi T."/>
            <person name="Weiand M."/>
            <person name="Wilkinson J."/>
            <person name="Wilson A."/>
            <person name="Yadav S."/>
            <person name="Young G."/>
            <person name="Yu Q."/>
            <person name="Zembek L."/>
            <person name="Zhong D."/>
            <person name="Zimmer A."/>
            <person name="Zwirko Z."/>
            <person name="Jaffe D.B."/>
            <person name="Alvarez P."/>
            <person name="Brockman W."/>
            <person name="Butler J."/>
            <person name="Chin C."/>
            <person name="Gnerre S."/>
            <person name="Grabherr M."/>
            <person name="Kleber M."/>
            <person name="Mauceli E."/>
            <person name="MacCallum I."/>
        </authorList>
    </citation>
    <scope>NUCLEOTIDE SEQUENCE [LARGE SCALE GENOMIC DNA]</scope>
    <source>
        <strain evidence="4">Tucson 14030-0811.24</strain>
    </source>
</reference>
<keyword evidence="4" id="KW-1185">Reference proteome</keyword>
<evidence type="ECO:0000313" key="3">
    <source>
        <dbReference type="EMBL" id="EDW79443.1"/>
    </source>
</evidence>
<feature type="compositionally biased region" description="Acidic residues" evidence="2">
    <location>
        <begin position="44"/>
        <end position="53"/>
    </location>
</feature>
<evidence type="ECO:0000256" key="2">
    <source>
        <dbReference type="SAM" id="MobiDB-lite"/>
    </source>
</evidence>
<dbReference type="SMR" id="B4N504"/>
<dbReference type="InParanoid" id="B4N504"/>
<evidence type="ECO:0000313" key="4">
    <source>
        <dbReference type="Proteomes" id="UP000007798"/>
    </source>
</evidence>
<name>B4N504_DROWI</name>
<feature type="coiled-coil region" evidence="1">
    <location>
        <begin position="185"/>
        <end position="226"/>
    </location>
</feature>
<accession>B4N504</accession>
<proteinExistence type="predicted"/>
<feature type="compositionally biased region" description="Low complexity" evidence="2">
    <location>
        <begin position="32"/>
        <end position="43"/>
    </location>
</feature>
<gene>
    <name evidence="3" type="primary">Dwil\GK20411</name>
    <name evidence="3" type="ORF">Dwil_GK20411</name>
</gene>
<dbReference type="OrthoDB" id="7864223at2759"/>
<dbReference type="HOGENOM" id="CLU_730113_0_0_1"/>
<dbReference type="OMA" id="HASECIF"/>
<keyword evidence="1" id="KW-0175">Coiled coil</keyword>
<sequence>MNFSALARSVSERFKSTSKKKPSKSSEKSSYDKSSNCSSVDQSCSDDNDEEEVQSANLATAAEKLVHRRQPYQQIVEQILHQVSELEHTLYEDQQEEFKLRLTLERQTERINELNFSLDTEKQRNNRLVQLLRNGNDNCSLSDEHEMAEAGLFGVGSPVKLCGDLYESISPLLMQQRYDELAASHRQSRRQLAKKESALKNLQCENEELKAKYNELFDEFRKGQRRFEMVCARYLQMTIRKKQQIMTLKNTLTCACQCLFHAQEIIDIYVRHQKQVTSKHYAEHLQKYSQNFECFLIALRHCCSERKLRAMQLEKQQQKLNPQKSASSIASSDATLGLKSLKFAYKLSL</sequence>
<feature type="region of interest" description="Disordered" evidence="2">
    <location>
        <begin position="1"/>
        <end position="54"/>
    </location>
</feature>
<dbReference type="AlphaFoldDB" id="B4N504"/>
<dbReference type="EMBL" id="CH964101">
    <property type="protein sequence ID" value="EDW79443.1"/>
    <property type="molecule type" value="Genomic_DNA"/>
</dbReference>
<dbReference type="Proteomes" id="UP000007798">
    <property type="component" value="Unassembled WGS sequence"/>
</dbReference>